<evidence type="ECO:0000256" key="1">
    <source>
        <dbReference type="ARBA" id="ARBA00007116"/>
    </source>
</evidence>
<dbReference type="GO" id="GO:0005840">
    <property type="term" value="C:ribosome"/>
    <property type="evidence" value="ECO:0007669"/>
    <property type="project" value="UniProtKB-KW"/>
</dbReference>
<dbReference type="GO" id="GO:0008097">
    <property type="term" value="F:5S rRNA binding"/>
    <property type="evidence" value="ECO:0007669"/>
    <property type="project" value="TreeGrafter"/>
</dbReference>
<comment type="function">
    <text evidence="7">This is one of the proteins that bind and probably mediate the attachment of the 5S RNA into the large ribosomal subunit, where it forms part of the central protuberance.</text>
</comment>
<keyword evidence="3 7" id="KW-0694">RNA-binding</keyword>
<dbReference type="GO" id="GO:0003735">
    <property type="term" value="F:structural constituent of ribosome"/>
    <property type="evidence" value="ECO:0007669"/>
    <property type="project" value="InterPro"/>
</dbReference>
<dbReference type="GO" id="GO:1990904">
    <property type="term" value="C:ribonucleoprotein complex"/>
    <property type="evidence" value="ECO:0007669"/>
    <property type="project" value="UniProtKB-KW"/>
</dbReference>
<evidence type="ECO:0000256" key="2">
    <source>
        <dbReference type="ARBA" id="ARBA00022730"/>
    </source>
</evidence>
<dbReference type="AlphaFoldDB" id="A0A0G0CWE7"/>
<dbReference type="InterPro" id="IPR057268">
    <property type="entry name" value="Ribosomal_L18"/>
</dbReference>
<dbReference type="HAMAP" id="MF_01337_B">
    <property type="entry name" value="Ribosomal_uL18_B"/>
    <property type="match status" value="1"/>
</dbReference>
<comment type="similarity">
    <text evidence="1 7">Belongs to the universal ribosomal protein uL18 family.</text>
</comment>
<dbReference type="PANTHER" id="PTHR12899">
    <property type="entry name" value="39S RIBOSOMAL PROTEIN L18, MITOCHONDRIAL"/>
    <property type="match status" value="1"/>
</dbReference>
<keyword evidence="4 7" id="KW-0689">Ribosomal protein</keyword>
<dbReference type="SUPFAM" id="SSF53137">
    <property type="entry name" value="Translational machinery components"/>
    <property type="match status" value="1"/>
</dbReference>
<dbReference type="Proteomes" id="UP000033995">
    <property type="component" value="Unassembled WGS sequence"/>
</dbReference>
<keyword evidence="5 7" id="KW-0687">Ribonucleoprotein</keyword>
<evidence type="ECO:0000256" key="4">
    <source>
        <dbReference type="ARBA" id="ARBA00022980"/>
    </source>
</evidence>
<evidence type="ECO:0000256" key="6">
    <source>
        <dbReference type="ARBA" id="ARBA00035197"/>
    </source>
</evidence>
<organism evidence="8 9">
    <name type="scientific">Candidatus Woesebacteria bacterium GW2011_GWA2_33_28</name>
    <dbReference type="NCBI Taxonomy" id="1618561"/>
    <lineage>
        <taxon>Bacteria</taxon>
        <taxon>Candidatus Woeseibacteriota</taxon>
    </lineage>
</organism>
<dbReference type="NCBIfam" id="TIGR00060">
    <property type="entry name" value="L18_bact"/>
    <property type="match status" value="1"/>
</dbReference>
<dbReference type="GO" id="GO:0006412">
    <property type="term" value="P:translation"/>
    <property type="evidence" value="ECO:0007669"/>
    <property type="project" value="UniProtKB-UniRule"/>
</dbReference>
<evidence type="ECO:0000256" key="7">
    <source>
        <dbReference type="HAMAP-Rule" id="MF_01337"/>
    </source>
</evidence>
<evidence type="ECO:0000313" key="9">
    <source>
        <dbReference type="Proteomes" id="UP000033995"/>
    </source>
</evidence>
<evidence type="ECO:0000313" key="8">
    <source>
        <dbReference type="EMBL" id="KKP47712.1"/>
    </source>
</evidence>
<dbReference type="GO" id="GO:0005737">
    <property type="term" value="C:cytoplasm"/>
    <property type="evidence" value="ECO:0007669"/>
    <property type="project" value="UniProtKB-ARBA"/>
</dbReference>
<protein>
    <recommendedName>
        <fullName evidence="6 7">Large ribosomal subunit protein uL18</fullName>
    </recommendedName>
</protein>
<sequence>MKTKFKKRQLRTRSKLLKLRPRLTVYKSNKAIYVQIIDDKKGCTLASERGKDAKEVGIKIAEKAKLKKIKLVVFDKGGYQYHGKIKAVAEGAREGGLEF</sequence>
<dbReference type="Gene3D" id="3.30.420.100">
    <property type="match status" value="2"/>
</dbReference>
<dbReference type="PATRIC" id="fig|1618561.3.peg.504"/>
<accession>A0A0G0CWE7</accession>
<dbReference type="InterPro" id="IPR005484">
    <property type="entry name" value="Ribosomal_uL18_bac/plant/anim"/>
</dbReference>
<comment type="subunit">
    <text evidence="7">Part of the 50S ribosomal subunit; part of the 5S rRNA/L5/L18/L25 subcomplex. Contacts the 5S and 23S rRNAs.</text>
</comment>
<dbReference type="CDD" id="cd00432">
    <property type="entry name" value="Ribosomal_L18_L5e"/>
    <property type="match status" value="1"/>
</dbReference>
<reference evidence="8 9" key="1">
    <citation type="journal article" date="2015" name="Nature">
        <title>rRNA introns, odd ribosomes, and small enigmatic genomes across a large radiation of phyla.</title>
        <authorList>
            <person name="Brown C.T."/>
            <person name="Hug L.A."/>
            <person name="Thomas B.C."/>
            <person name="Sharon I."/>
            <person name="Castelle C.J."/>
            <person name="Singh A."/>
            <person name="Wilkins M.J."/>
            <person name="Williams K.H."/>
            <person name="Banfield J.F."/>
        </authorList>
    </citation>
    <scope>NUCLEOTIDE SEQUENCE [LARGE SCALE GENOMIC DNA]</scope>
</reference>
<name>A0A0G0CWE7_9BACT</name>
<comment type="caution">
    <text evidence="8">The sequence shown here is derived from an EMBL/GenBank/DDBJ whole genome shotgun (WGS) entry which is preliminary data.</text>
</comment>
<dbReference type="EMBL" id="LBOZ01000003">
    <property type="protein sequence ID" value="KKP47712.1"/>
    <property type="molecule type" value="Genomic_DNA"/>
</dbReference>
<evidence type="ECO:0000256" key="5">
    <source>
        <dbReference type="ARBA" id="ARBA00023274"/>
    </source>
</evidence>
<evidence type="ECO:0000256" key="3">
    <source>
        <dbReference type="ARBA" id="ARBA00022884"/>
    </source>
</evidence>
<dbReference type="InterPro" id="IPR004389">
    <property type="entry name" value="Ribosomal_uL18_bac-type"/>
</dbReference>
<dbReference type="PANTHER" id="PTHR12899:SF3">
    <property type="entry name" value="LARGE RIBOSOMAL SUBUNIT PROTEIN UL18M"/>
    <property type="match status" value="1"/>
</dbReference>
<keyword evidence="2 7" id="KW-0699">rRNA-binding</keyword>
<proteinExistence type="inferred from homology"/>
<dbReference type="Pfam" id="PF00861">
    <property type="entry name" value="Ribosomal_L18p"/>
    <property type="match status" value="1"/>
</dbReference>
<gene>
    <name evidence="7" type="primary">rplR</name>
    <name evidence="8" type="ORF">UR38_C0003G0117</name>
</gene>